<dbReference type="InterPro" id="IPR036322">
    <property type="entry name" value="WD40_repeat_dom_sf"/>
</dbReference>
<dbReference type="EMBL" id="BDIP01003024">
    <property type="protein sequence ID" value="GIQ87167.1"/>
    <property type="molecule type" value="Genomic_DNA"/>
</dbReference>
<gene>
    <name evidence="3" type="ORF">KIPB_009154</name>
</gene>
<evidence type="ECO:0000256" key="1">
    <source>
        <dbReference type="PROSITE-ProRule" id="PRU00221"/>
    </source>
</evidence>
<feature type="region of interest" description="Disordered" evidence="2">
    <location>
        <begin position="185"/>
        <end position="253"/>
    </location>
</feature>
<feature type="region of interest" description="Disordered" evidence="2">
    <location>
        <begin position="345"/>
        <end position="372"/>
    </location>
</feature>
<proteinExistence type="predicted"/>
<reference evidence="3 4" key="1">
    <citation type="journal article" date="2018" name="PLoS ONE">
        <title>The draft genome of Kipferlia bialata reveals reductive genome evolution in fornicate parasites.</title>
        <authorList>
            <person name="Tanifuji G."/>
            <person name="Takabayashi S."/>
            <person name="Kume K."/>
            <person name="Takagi M."/>
            <person name="Nakayama T."/>
            <person name="Kamikawa R."/>
            <person name="Inagaki Y."/>
            <person name="Hashimoto T."/>
        </authorList>
    </citation>
    <scope>NUCLEOTIDE SEQUENCE [LARGE SCALE GENOMIC DNA]</scope>
    <source>
        <strain evidence="3">NY0173</strain>
    </source>
</reference>
<dbReference type="SUPFAM" id="SSF50978">
    <property type="entry name" value="WD40 repeat-like"/>
    <property type="match status" value="1"/>
</dbReference>
<feature type="non-terminal residue" evidence="3">
    <location>
        <position position="1"/>
    </location>
</feature>
<comment type="caution">
    <text evidence="3">The sequence shown here is derived from an EMBL/GenBank/DDBJ whole genome shotgun (WGS) entry which is preliminary data.</text>
</comment>
<name>A0A9K3D1V6_9EUKA</name>
<protein>
    <submittedName>
        <fullName evidence="3">Uncharacterized protein</fullName>
    </submittedName>
</protein>
<dbReference type="Proteomes" id="UP000265618">
    <property type="component" value="Unassembled WGS sequence"/>
</dbReference>
<keyword evidence="4" id="KW-1185">Reference proteome</keyword>
<dbReference type="OrthoDB" id="10251741at2759"/>
<sequence>HEEAVFSAKWVSDTVLVTGSRDCRVHRWQIPSTFRDSGSAHPATLTPSLLPQAATRPPSALVGQGVLSSRPLTPFIHTPMAPRPRPHIPTDEAPKCMTVHDYRREFGPSGMTSPQHPSHSLAAMLQRDLERARERERAAGGVGTAGMGMPSGLGSGLLANPNIGVTRGIGVEAYSDMQQQLNDARIPQHQHHDIGIDGLPSMLQDSGLQESDYEGLSTPAQQRHHTPRLGDSHRTPSHRTPRLSVRQRERERERQMMQDALDYSMGTQSQGQGQGVSALDNDPASVITRALNDSAGSAIGWPHNTGITGYGQYVPSVHVPSTLGQGYTGEPSPLVQREDMDVDMDMESGGERQAERESDGMPSEAEPSGGYLSVSLSDLEDIEGEGEGEGDITTFGNEDTRLEGDMEMGMGGEREATPPIQVPQDDSLAFMNTLQNSVTENRLLYSVASPPRPHFAPSTPGVITQTGTAVHSSLVRSLSLVGASSTIVALCPGHNLKSYLYYYDSVTMRPCGHMDLGHIPDLVCSQPCGDNLVAVGSSRGVSICDTRTSQFVAEVGSLDRGWGVRSLSYQHSMLTVGGGSGRIGLLDPR</sequence>
<organism evidence="3 4">
    <name type="scientific">Kipferlia bialata</name>
    <dbReference type="NCBI Taxonomy" id="797122"/>
    <lineage>
        <taxon>Eukaryota</taxon>
        <taxon>Metamonada</taxon>
        <taxon>Carpediemonas-like organisms</taxon>
        <taxon>Kipferlia</taxon>
    </lineage>
</organism>
<feature type="repeat" description="WD" evidence="1">
    <location>
        <begin position="1"/>
        <end position="30"/>
    </location>
</feature>
<dbReference type="PROSITE" id="PS50082">
    <property type="entry name" value="WD_REPEATS_2"/>
    <property type="match status" value="1"/>
</dbReference>
<feature type="compositionally biased region" description="Basic and acidic residues" evidence="2">
    <location>
        <begin position="349"/>
        <end position="359"/>
    </location>
</feature>
<keyword evidence="1" id="KW-0853">WD repeat</keyword>
<dbReference type="InterPro" id="IPR001680">
    <property type="entry name" value="WD40_rpt"/>
</dbReference>
<evidence type="ECO:0000313" key="4">
    <source>
        <dbReference type="Proteomes" id="UP000265618"/>
    </source>
</evidence>
<evidence type="ECO:0000313" key="3">
    <source>
        <dbReference type="EMBL" id="GIQ87167.1"/>
    </source>
</evidence>
<dbReference type="AlphaFoldDB" id="A0A9K3D1V6"/>
<accession>A0A9K3D1V6</accession>
<evidence type="ECO:0000256" key="2">
    <source>
        <dbReference type="SAM" id="MobiDB-lite"/>
    </source>
</evidence>